<dbReference type="PANTHER" id="PTHR47506:SF6">
    <property type="entry name" value="HTH-TYPE TRANSCRIPTIONAL REPRESSOR NEMR"/>
    <property type="match status" value="1"/>
</dbReference>
<dbReference type="Gene3D" id="1.10.357.10">
    <property type="entry name" value="Tetracycline Repressor, domain 2"/>
    <property type="match status" value="1"/>
</dbReference>
<dbReference type="InterPro" id="IPR036271">
    <property type="entry name" value="Tet_transcr_reg_TetR-rel_C_sf"/>
</dbReference>
<dbReference type="InterPro" id="IPR001647">
    <property type="entry name" value="HTH_TetR"/>
</dbReference>
<feature type="DNA-binding region" description="H-T-H motif" evidence="5">
    <location>
        <begin position="36"/>
        <end position="55"/>
    </location>
</feature>
<sequence>MAAVPRISEEERATRREQILDAAMRCVAREGFHKTSMAHVIRESGLSAGAVYGYFRSKEEIIGAVADRAMDIVGPAIGKAISQSPAPRPTEIIHLVTHAIVRQTEEAEVDITRVAVSAWAEAARDEAVRATAAEKIGGFRSLYADVLRRGQEAGDVDPAVDAEHAAQALFAFMPGFMLQRLIFDDITPETYVEGIKALGVR</sequence>
<proteinExistence type="predicted"/>
<dbReference type="SUPFAM" id="SSF48498">
    <property type="entry name" value="Tetracyclin repressor-like, C-terminal domain"/>
    <property type="match status" value="1"/>
</dbReference>
<dbReference type="SUPFAM" id="SSF46689">
    <property type="entry name" value="Homeodomain-like"/>
    <property type="match status" value="1"/>
</dbReference>
<feature type="domain" description="HTH tetR-type" evidence="6">
    <location>
        <begin position="13"/>
        <end position="73"/>
    </location>
</feature>
<dbReference type="PROSITE" id="PS01081">
    <property type="entry name" value="HTH_TETR_1"/>
    <property type="match status" value="1"/>
</dbReference>
<protein>
    <submittedName>
        <fullName evidence="7">TetR family transcriptional regulator</fullName>
    </submittedName>
</protein>
<dbReference type="InterPro" id="IPR009057">
    <property type="entry name" value="Homeodomain-like_sf"/>
</dbReference>
<dbReference type="PANTHER" id="PTHR47506">
    <property type="entry name" value="TRANSCRIPTIONAL REGULATORY PROTEIN"/>
    <property type="match status" value="1"/>
</dbReference>
<evidence type="ECO:0000256" key="3">
    <source>
        <dbReference type="ARBA" id="ARBA00023125"/>
    </source>
</evidence>
<evidence type="ECO:0000259" key="6">
    <source>
        <dbReference type="PROSITE" id="PS50977"/>
    </source>
</evidence>
<dbReference type="GO" id="GO:0003677">
    <property type="term" value="F:DNA binding"/>
    <property type="evidence" value="ECO:0007669"/>
    <property type="project" value="UniProtKB-UniRule"/>
</dbReference>
<comment type="caution">
    <text evidence="7">The sequence shown here is derived from an EMBL/GenBank/DDBJ whole genome shotgun (WGS) entry which is preliminary data.</text>
</comment>
<organism evidence="7 8">
    <name type="scientific">Tamaricihabitans halophyticus</name>
    <dbReference type="NCBI Taxonomy" id="1262583"/>
    <lineage>
        <taxon>Bacteria</taxon>
        <taxon>Bacillati</taxon>
        <taxon>Actinomycetota</taxon>
        <taxon>Actinomycetes</taxon>
        <taxon>Pseudonocardiales</taxon>
        <taxon>Pseudonocardiaceae</taxon>
        <taxon>Tamaricihabitans</taxon>
    </lineage>
</organism>
<keyword evidence="1" id="KW-0678">Repressor</keyword>
<dbReference type="PRINTS" id="PR00455">
    <property type="entry name" value="HTHTETR"/>
</dbReference>
<evidence type="ECO:0000256" key="2">
    <source>
        <dbReference type="ARBA" id="ARBA00023015"/>
    </source>
</evidence>
<name>A0A4R2R683_9PSEU</name>
<keyword evidence="4" id="KW-0804">Transcription</keyword>
<keyword evidence="3 5" id="KW-0238">DNA-binding</keyword>
<keyword evidence="8" id="KW-1185">Reference proteome</keyword>
<dbReference type="EMBL" id="SLXQ01000001">
    <property type="protein sequence ID" value="TCP57537.1"/>
    <property type="molecule type" value="Genomic_DNA"/>
</dbReference>
<evidence type="ECO:0000313" key="7">
    <source>
        <dbReference type="EMBL" id="TCP57537.1"/>
    </source>
</evidence>
<evidence type="ECO:0000256" key="4">
    <source>
        <dbReference type="ARBA" id="ARBA00023163"/>
    </source>
</evidence>
<reference evidence="7 8" key="1">
    <citation type="submission" date="2019-03" db="EMBL/GenBank/DDBJ databases">
        <title>Genomic Encyclopedia of Type Strains, Phase IV (KMG-IV): sequencing the most valuable type-strain genomes for metagenomic binning, comparative biology and taxonomic classification.</title>
        <authorList>
            <person name="Goeker M."/>
        </authorList>
    </citation>
    <scope>NUCLEOTIDE SEQUENCE [LARGE SCALE GENOMIC DNA]</scope>
    <source>
        <strain evidence="7 8">DSM 45765</strain>
    </source>
</reference>
<dbReference type="InterPro" id="IPR023772">
    <property type="entry name" value="DNA-bd_HTH_TetR-type_CS"/>
</dbReference>
<dbReference type="InterPro" id="IPR039538">
    <property type="entry name" value="BetI_C"/>
</dbReference>
<dbReference type="AlphaFoldDB" id="A0A4R2R683"/>
<accession>A0A4R2R683</accession>
<dbReference type="Pfam" id="PF13977">
    <property type="entry name" value="TetR_C_6"/>
    <property type="match status" value="1"/>
</dbReference>
<keyword evidence="2" id="KW-0805">Transcription regulation</keyword>
<evidence type="ECO:0000256" key="1">
    <source>
        <dbReference type="ARBA" id="ARBA00022491"/>
    </source>
</evidence>
<dbReference type="Pfam" id="PF00440">
    <property type="entry name" value="TetR_N"/>
    <property type="match status" value="1"/>
</dbReference>
<evidence type="ECO:0000313" key="8">
    <source>
        <dbReference type="Proteomes" id="UP000294911"/>
    </source>
</evidence>
<evidence type="ECO:0000256" key="5">
    <source>
        <dbReference type="PROSITE-ProRule" id="PRU00335"/>
    </source>
</evidence>
<dbReference type="Proteomes" id="UP000294911">
    <property type="component" value="Unassembled WGS sequence"/>
</dbReference>
<gene>
    <name evidence="7" type="ORF">EV191_1011494</name>
</gene>
<dbReference type="PROSITE" id="PS50977">
    <property type="entry name" value="HTH_TETR_2"/>
    <property type="match status" value="1"/>
</dbReference>